<reference evidence="2" key="2">
    <citation type="submission" date="2015-01" db="EMBL/GenBank/DDBJ databases">
        <title>Evolutionary Origins and Diversification of the Mycorrhizal Mutualists.</title>
        <authorList>
            <consortium name="DOE Joint Genome Institute"/>
            <consortium name="Mycorrhizal Genomics Consortium"/>
            <person name="Kohler A."/>
            <person name="Kuo A."/>
            <person name="Nagy L.G."/>
            <person name="Floudas D."/>
            <person name="Copeland A."/>
            <person name="Barry K.W."/>
            <person name="Cichocki N."/>
            <person name="Veneault-Fourrey C."/>
            <person name="LaButti K."/>
            <person name="Lindquist E.A."/>
            <person name="Lipzen A."/>
            <person name="Lundell T."/>
            <person name="Morin E."/>
            <person name="Murat C."/>
            <person name="Riley R."/>
            <person name="Ohm R."/>
            <person name="Sun H."/>
            <person name="Tunlid A."/>
            <person name="Henrissat B."/>
            <person name="Grigoriev I.V."/>
            <person name="Hibbett D.S."/>
            <person name="Martin F."/>
        </authorList>
    </citation>
    <scope>NUCLEOTIDE SEQUENCE [LARGE SCALE GENOMIC DNA]</scope>
    <source>
        <strain evidence="2">F 1598</strain>
    </source>
</reference>
<gene>
    <name evidence="1" type="ORF">PILCRDRAFT_90539</name>
</gene>
<proteinExistence type="predicted"/>
<dbReference type="InParanoid" id="A0A0C3FEY0"/>
<sequence length="319" mass="36320">MTRRARPIPPKPTALAGISLSVSSEVGFVVPNTNNLRSDGFRLGKFSDIDLLEYLDGVAEVGQYHPRNAQVTAVSWWSSHKAPWYHQFVAVNVTHTTPSQTHSYTLIFERLGRLVGQEGIVKQQITIKNRVHERDFLKHSNLICALATTSITIKSISQQEIPQAGDAGTLRGQPPTLGDVVTYMSMIVAQIPTYHVGNDNCYFFSRMLFHVMVLRHYTTFKFAWIPRHGSSARRSTWQSVTSEPEHPLWTTIMCILKKREDNEGLLFYQRLRIFWRIIRIIMILALPASAYDGFLLACNYFSVISGEDVFIVGKIYLWT</sequence>
<dbReference type="Proteomes" id="UP000054166">
    <property type="component" value="Unassembled WGS sequence"/>
</dbReference>
<dbReference type="HOGENOM" id="CLU_050256_0_0_1"/>
<name>A0A0C3FEY0_PILCF</name>
<protein>
    <submittedName>
        <fullName evidence="1">Uncharacterized protein</fullName>
    </submittedName>
</protein>
<dbReference type="OrthoDB" id="3053403at2759"/>
<keyword evidence="2" id="KW-1185">Reference proteome</keyword>
<dbReference type="AlphaFoldDB" id="A0A0C3FEY0"/>
<evidence type="ECO:0000313" key="1">
    <source>
        <dbReference type="EMBL" id="KIM78584.1"/>
    </source>
</evidence>
<accession>A0A0C3FEY0</accession>
<reference evidence="1 2" key="1">
    <citation type="submission" date="2014-04" db="EMBL/GenBank/DDBJ databases">
        <authorList>
            <consortium name="DOE Joint Genome Institute"/>
            <person name="Kuo A."/>
            <person name="Tarkka M."/>
            <person name="Buscot F."/>
            <person name="Kohler A."/>
            <person name="Nagy L.G."/>
            <person name="Floudas D."/>
            <person name="Copeland A."/>
            <person name="Barry K.W."/>
            <person name="Cichocki N."/>
            <person name="Veneault-Fourrey C."/>
            <person name="LaButti K."/>
            <person name="Lindquist E.A."/>
            <person name="Lipzen A."/>
            <person name="Lundell T."/>
            <person name="Morin E."/>
            <person name="Murat C."/>
            <person name="Sun H."/>
            <person name="Tunlid A."/>
            <person name="Henrissat B."/>
            <person name="Grigoriev I.V."/>
            <person name="Hibbett D.S."/>
            <person name="Martin F."/>
            <person name="Nordberg H.P."/>
            <person name="Cantor M.N."/>
            <person name="Hua S.X."/>
        </authorList>
    </citation>
    <scope>NUCLEOTIDE SEQUENCE [LARGE SCALE GENOMIC DNA]</scope>
    <source>
        <strain evidence="1 2">F 1598</strain>
    </source>
</reference>
<organism evidence="1 2">
    <name type="scientific">Piloderma croceum (strain F 1598)</name>
    <dbReference type="NCBI Taxonomy" id="765440"/>
    <lineage>
        <taxon>Eukaryota</taxon>
        <taxon>Fungi</taxon>
        <taxon>Dikarya</taxon>
        <taxon>Basidiomycota</taxon>
        <taxon>Agaricomycotina</taxon>
        <taxon>Agaricomycetes</taxon>
        <taxon>Agaricomycetidae</taxon>
        <taxon>Atheliales</taxon>
        <taxon>Atheliaceae</taxon>
        <taxon>Piloderma</taxon>
    </lineage>
</organism>
<evidence type="ECO:0000313" key="2">
    <source>
        <dbReference type="Proteomes" id="UP000054166"/>
    </source>
</evidence>
<dbReference type="EMBL" id="KN833015">
    <property type="protein sequence ID" value="KIM78584.1"/>
    <property type="molecule type" value="Genomic_DNA"/>
</dbReference>